<accession>A0A414FX64</accession>
<dbReference type="CDD" id="cd06223">
    <property type="entry name" value="PRTases_typeI"/>
    <property type="match status" value="1"/>
</dbReference>
<reference evidence="3 4" key="1">
    <citation type="submission" date="2018-08" db="EMBL/GenBank/DDBJ databases">
        <title>A genome reference for cultivated species of the human gut microbiota.</title>
        <authorList>
            <person name="Zou Y."/>
            <person name="Xue W."/>
            <person name="Luo G."/>
        </authorList>
    </citation>
    <scope>NUCLEOTIDE SEQUENCE [LARGE SCALE GENOMIC DNA]</scope>
    <source>
        <strain evidence="3 4">AM30-5LB</strain>
    </source>
</reference>
<evidence type="ECO:0000313" key="4">
    <source>
        <dbReference type="Proteomes" id="UP000286050"/>
    </source>
</evidence>
<sequence>MRAPRFQAASTSDVEPLPASAGRGFFTSVGNGAEKTGRGSVGALIEAALELISPTRCAGCERPGELICSACENAMQIIDPARSCLHCGAPFGAMVCTECAGAKTDLDRCLAAAVFDGPVGRIVRAYKDGGERRLAAEIGRIMLAAAVRAQREAPGRYGGLLVRADAVVFVPATAAAFRRRGFDHMELIARHLSGCSDISLLDALVKHGSSDQRELGRADRLVEALGAYEVVLPVRGKRILLIDDVITTGATMSAAASALKAAGASHVDGLAFARVWG</sequence>
<evidence type="ECO:0000256" key="1">
    <source>
        <dbReference type="ARBA" id="ARBA00008007"/>
    </source>
</evidence>
<comment type="similarity">
    <text evidence="1">Belongs to the ComF/GntX family.</text>
</comment>
<dbReference type="EMBL" id="QSJI01000003">
    <property type="protein sequence ID" value="RHD56013.1"/>
    <property type="molecule type" value="Genomic_DNA"/>
</dbReference>
<dbReference type="InterPro" id="IPR051910">
    <property type="entry name" value="ComF/GntX_DNA_util-trans"/>
</dbReference>
<dbReference type="PANTHER" id="PTHR47505:SF1">
    <property type="entry name" value="DNA UTILIZATION PROTEIN YHGH"/>
    <property type="match status" value="1"/>
</dbReference>
<evidence type="ECO:0000313" key="3">
    <source>
        <dbReference type="EMBL" id="RHD56013.1"/>
    </source>
</evidence>
<protein>
    <submittedName>
        <fullName evidence="3">ComF family protein</fullName>
    </submittedName>
</protein>
<dbReference type="Pfam" id="PF00156">
    <property type="entry name" value="Pribosyltran"/>
    <property type="match status" value="1"/>
</dbReference>
<dbReference type="PANTHER" id="PTHR47505">
    <property type="entry name" value="DNA UTILIZATION PROTEIN YHGH"/>
    <property type="match status" value="1"/>
</dbReference>
<proteinExistence type="inferred from homology"/>
<dbReference type="AlphaFoldDB" id="A0A414FX64"/>
<organism evidence="3 4">
    <name type="scientific">Collinsella intestinalis</name>
    <dbReference type="NCBI Taxonomy" id="147207"/>
    <lineage>
        <taxon>Bacteria</taxon>
        <taxon>Bacillati</taxon>
        <taxon>Actinomycetota</taxon>
        <taxon>Coriobacteriia</taxon>
        <taxon>Coriobacteriales</taxon>
        <taxon>Coriobacteriaceae</taxon>
        <taxon>Collinsella</taxon>
    </lineage>
</organism>
<dbReference type="InterPro" id="IPR029057">
    <property type="entry name" value="PRTase-like"/>
</dbReference>
<comment type="caution">
    <text evidence="3">The sequence shown here is derived from an EMBL/GenBank/DDBJ whole genome shotgun (WGS) entry which is preliminary data.</text>
</comment>
<dbReference type="InterPro" id="IPR000836">
    <property type="entry name" value="PRTase_dom"/>
</dbReference>
<evidence type="ECO:0000259" key="2">
    <source>
        <dbReference type="Pfam" id="PF00156"/>
    </source>
</evidence>
<name>A0A414FX64_9ACTN</name>
<dbReference type="Gene3D" id="3.40.50.2020">
    <property type="match status" value="1"/>
</dbReference>
<feature type="domain" description="Phosphoribosyltransferase" evidence="2">
    <location>
        <begin position="188"/>
        <end position="267"/>
    </location>
</feature>
<dbReference type="SUPFAM" id="SSF53271">
    <property type="entry name" value="PRTase-like"/>
    <property type="match status" value="1"/>
</dbReference>
<gene>
    <name evidence="3" type="ORF">DW787_04840</name>
</gene>
<dbReference type="Proteomes" id="UP000286050">
    <property type="component" value="Unassembled WGS sequence"/>
</dbReference>